<proteinExistence type="predicted"/>
<evidence type="ECO:0000313" key="3">
    <source>
        <dbReference type="Proteomes" id="UP001060919"/>
    </source>
</evidence>
<dbReference type="EMBL" id="AP026867">
    <property type="protein sequence ID" value="BDS12516.1"/>
    <property type="molecule type" value="Genomic_DNA"/>
</dbReference>
<protein>
    <submittedName>
        <fullName evidence="2">DUF4266 domain-containing protein</fullName>
    </submittedName>
</protein>
<name>A0A916DTF6_9BACT</name>
<reference evidence="2" key="1">
    <citation type="submission" date="2022-09" db="EMBL/GenBank/DDBJ databases">
        <title>Aureispira anguillicida sp. nov., isolated from Leptocephalus of Japanese eel Anguilla japonica.</title>
        <authorList>
            <person name="Yuasa K."/>
            <person name="Mekata T."/>
            <person name="Ikunari K."/>
        </authorList>
    </citation>
    <scope>NUCLEOTIDE SEQUENCE</scope>
    <source>
        <strain evidence="2">EL160426</strain>
    </source>
</reference>
<dbReference type="PROSITE" id="PS51257">
    <property type="entry name" value="PROKAR_LIPOPROTEIN"/>
    <property type="match status" value="1"/>
</dbReference>
<dbReference type="RefSeq" id="WP_264787882.1">
    <property type="nucleotide sequence ID" value="NZ_AP026867.1"/>
</dbReference>
<feature type="domain" description="DUF4266" evidence="1">
    <location>
        <begin position="31"/>
        <end position="80"/>
    </location>
</feature>
<dbReference type="Pfam" id="PF14086">
    <property type="entry name" value="DUF4266"/>
    <property type="match status" value="1"/>
</dbReference>
<keyword evidence="3" id="KW-1185">Reference proteome</keyword>
<organism evidence="2 3">
    <name type="scientific">Aureispira anguillae</name>
    <dbReference type="NCBI Taxonomy" id="2864201"/>
    <lineage>
        <taxon>Bacteria</taxon>
        <taxon>Pseudomonadati</taxon>
        <taxon>Bacteroidota</taxon>
        <taxon>Saprospiria</taxon>
        <taxon>Saprospirales</taxon>
        <taxon>Saprospiraceae</taxon>
        <taxon>Aureispira</taxon>
    </lineage>
</organism>
<sequence length="80" mass="8993">MIWKLRTNLFVCLHLLACIFMLLMTGACTVVKPYQRAYLEDRDMQFKQNLPEKFEQNVHAYREGAAGGGMGKSSGSCGCN</sequence>
<accession>A0A916DTF6</accession>
<gene>
    <name evidence="2" type="ORF">AsAng_0032390</name>
</gene>
<dbReference type="InterPro" id="IPR025362">
    <property type="entry name" value="DUF4266"/>
</dbReference>
<evidence type="ECO:0000259" key="1">
    <source>
        <dbReference type="Pfam" id="PF14086"/>
    </source>
</evidence>
<dbReference type="AlphaFoldDB" id="A0A916DTF6"/>
<evidence type="ECO:0000313" key="2">
    <source>
        <dbReference type="EMBL" id="BDS12516.1"/>
    </source>
</evidence>
<dbReference type="KEGG" id="aup:AsAng_0032390"/>
<dbReference type="Proteomes" id="UP001060919">
    <property type="component" value="Chromosome"/>
</dbReference>